<protein>
    <submittedName>
        <fullName evidence="1">Uncharacterized protein</fullName>
    </submittedName>
</protein>
<comment type="caution">
    <text evidence="1">The sequence shown here is derived from an EMBL/GenBank/DDBJ whole genome shotgun (WGS) entry which is preliminary data.</text>
</comment>
<sequence length="130" mass="14264">MTTTLDTRTDLWGELTRLVGSVREHLDRHTTLQVGSVDVSATGTGAGHVEVYVSGERAQACARLLRWRDSLSRSSLCLEVGTPRALVFGRLHDGTTAVVAAPLAEEDVLGVRQERTGEWVLHWLRMQAVS</sequence>
<dbReference type="EMBL" id="JAMTCO010000003">
    <property type="protein sequence ID" value="MCP2268886.1"/>
    <property type="molecule type" value="Genomic_DNA"/>
</dbReference>
<keyword evidence="2" id="KW-1185">Reference proteome</keyword>
<evidence type="ECO:0000313" key="2">
    <source>
        <dbReference type="Proteomes" id="UP001205185"/>
    </source>
</evidence>
<dbReference type="Proteomes" id="UP001205185">
    <property type="component" value="Unassembled WGS sequence"/>
</dbReference>
<reference evidence="1 2" key="1">
    <citation type="submission" date="2022-06" db="EMBL/GenBank/DDBJ databases">
        <title>Genomic Encyclopedia of Archaeal and Bacterial Type Strains, Phase II (KMG-II): from individual species to whole genera.</title>
        <authorList>
            <person name="Goeker M."/>
        </authorList>
    </citation>
    <scope>NUCLEOTIDE SEQUENCE [LARGE SCALE GENOMIC DNA]</scope>
    <source>
        <strain evidence="1 2">DSM 44255</strain>
    </source>
</reference>
<proteinExistence type="predicted"/>
<gene>
    <name evidence="1" type="ORF">LV75_001373</name>
</gene>
<evidence type="ECO:0000313" key="1">
    <source>
        <dbReference type="EMBL" id="MCP2268886.1"/>
    </source>
</evidence>
<dbReference type="RefSeq" id="WP_253885846.1">
    <property type="nucleotide sequence ID" value="NZ_BAAAVB010000001.1"/>
</dbReference>
<accession>A0ABT1I8D3</accession>
<organism evidence="1 2">
    <name type="scientific">Actinokineospora diospyrosa</name>
    <dbReference type="NCBI Taxonomy" id="103728"/>
    <lineage>
        <taxon>Bacteria</taxon>
        <taxon>Bacillati</taxon>
        <taxon>Actinomycetota</taxon>
        <taxon>Actinomycetes</taxon>
        <taxon>Pseudonocardiales</taxon>
        <taxon>Pseudonocardiaceae</taxon>
        <taxon>Actinokineospora</taxon>
    </lineage>
</organism>
<name>A0ABT1I8D3_9PSEU</name>